<sequence length="109" mass="12784">MPNHLDVQIREIPKTIEGHIFKATLHFKGMLIWGPISCHDNVVLLMQAIRDGDPRFEFHLEKKEHTVEGHTRQIIVKVDGVELERLSVHDNMDQMVEQIHLMQELYPQL</sequence>
<dbReference type="Proteomes" id="UP001302676">
    <property type="component" value="Unassembled WGS sequence"/>
</dbReference>
<name>A0AAN6VA92_9PEZI</name>
<proteinExistence type="predicted"/>
<gene>
    <name evidence="1" type="ORF">C8A04DRAFT_24590</name>
</gene>
<dbReference type="GeneID" id="87815837"/>
<comment type="caution">
    <text evidence="1">The sequence shown here is derived from an EMBL/GenBank/DDBJ whole genome shotgun (WGS) entry which is preliminary data.</text>
</comment>
<evidence type="ECO:0000313" key="1">
    <source>
        <dbReference type="EMBL" id="KAK4147349.1"/>
    </source>
</evidence>
<dbReference type="RefSeq" id="XP_062640720.1">
    <property type="nucleotide sequence ID" value="XM_062779224.1"/>
</dbReference>
<protein>
    <submittedName>
        <fullName evidence="1">Uncharacterized protein</fullName>
    </submittedName>
</protein>
<dbReference type="AlphaFoldDB" id="A0AAN6VA92"/>
<organism evidence="1 2">
    <name type="scientific">Dichotomopilus funicola</name>
    <dbReference type="NCBI Taxonomy" id="1934379"/>
    <lineage>
        <taxon>Eukaryota</taxon>
        <taxon>Fungi</taxon>
        <taxon>Dikarya</taxon>
        <taxon>Ascomycota</taxon>
        <taxon>Pezizomycotina</taxon>
        <taxon>Sordariomycetes</taxon>
        <taxon>Sordariomycetidae</taxon>
        <taxon>Sordariales</taxon>
        <taxon>Chaetomiaceae</taxon>
        <taxon>Dichotomopilus</taxon>
    </lineage>
</organism>
<keyword evidence="2" id="KW-1185">Reference proteome</keyword>
<accession>A0AAN6VA92</accession>
<reference evidence="1" key="1">
    <citation type="journal article" date="2023" name="Mol. Phylogenet. Evol.">
        <title>Genome-scale phylogeny and comparative genomics of the fungal order Sordariales.</title>
        <authorList>
            <person name="Hensen N."/>
            <person name="Bonometti L."/>
            <person name="Westerberg I."/>
            <person name="Brannstrom I.O."/>
            <person name="Guillou S."/>
            <person name="Cros-Aarteil S."/>
            <person name="Calhoun S."/>
            <person name="Haridas S."/>
            <person name="Kuo A."/>
            <person name="Mondo S."/>
            <person name="Pangilinan J."/>
            <person name="Riley R."/>
            <person name="LaButti K."/>
            <person name="Andreopoulos B."/>
            <person name="Lipzen A."/>
            <person name="Chen C."/>
            <person name="Yan M."/>
            <person name="Daum C."/>
            <person name="Ng V."/>
            <person name="Clum A."/>
            <person name="Steindorff A."/>
            <person name="Ohm R.A."/>
            <person name="Martin F."/>
            <person name="Silar P."/>
            <person name="Natvig D.O."/>
            <person name="Lalanne C."/>
            <person name="Gautier V."/>
            <person name="Ament-Velasquez S.L."/>
            <person name="Kruys A."/>
            <person name="Hutchinson M.I."/>
            <person name="Powell A.J."/>
            <person name="Barry K."/>
            <person name="Miller A.N."/>
            <person name="Grigoriev I.V."/>
            <person name="Debuchy R."/>
            <person name="Gladieux P."/>
            <person name="Hiltunen Thoren M."/>
            <person name="Johannesson H."/>
        </authorList>
    </citation>
    <scope>NUCLEOTIDE SEQUENCE</scope>
    <source>
        <strain evidence="1">CBS 141.50</strain>
    </source>
</reference>
<dbReference type="EMBL" id="MU853556">
    <property type="protein sequence ID" value="KAK4147349.1"/>
    <property type="molecule type" value="Genomic_DNA"/>
</dbReference>
<evidence type="ECO:0000313" key="2">
    <source>
        <dbReference type="Proteomes" id="UP001302676"/>
    </source>
</evidence>
<reference evidence="1" key="2">
    <citation type="submission" date="2023-05" db="EMBL/GenBank/DDBJ databases">
        <authorList>
            <consortium name="Lawrence Berkeley National Laboratory"/>
            <person name="Steindorff A."/>
            <person name="Hensen N."/>
            <person name="Bonometti L."/>
            <person name="Westerberg I."/>
            <person name="Brannstrom I.O."/>
            <person name="Guillou S."/>
            <person name="Cros-Aarteil S."/>
            <person name="Calhoun S."/>
            <person name="Haridas S."/>
            <person name="Kuo A."/>
            <person name="Mondo S."/>
            <person name="Pangilinan J."/>
            <person name="Riley R."/>
            <person name="Labutti K."/>
            <person name="Andreopoulos B."/>
            <person name="Lipzen A."/>
            <person name="Chen C."/>
            <person name="Yanf M."/>
            <person name="Daum C."/>
            <person name="Ng V."/>
            <person name="Clum A."/>
            <person name="Ohm R."/>
            <person name="Martin F."/>
            <person name="Silar P."/>
            <person name="Natvig D."/>
            <person name="Lalanne C."/>
            <person name="Gautier V."/>
            <person name="Ament-Velasquez S.L."/>
            <person name="Kruys A."/>
            <person name="Hutchinson M.I."/>
            <person name="Powell A.J."/>
            <person name="Barry K."/>
            <person name="Miller A.N."/>
            <person name="Grigoriev I.V."/>
            <person name="Debuchy R."/>
            <person name="Gladieux P."/>
            <person name="Thoren M.H."/>
            <person name="Johannesson H."/>
        </authorList>
    </citation>
    <scope>NUCLEOTIDE SEQUENCE</scope>
    <source>
        <strain evidence="1">CBS 141.50</strain>
    </source>
</reference>